<comment type="caution">
    <text evidence="1">The sequence shown here is derived from an EMBL/GenBank/DDBJ whole genome shotgun (WGS) entry which is preliminary data.</text>
</comment>
<feature type="non-terminal residue" evidence="1">
    <location>
        <position position="1"/>
    </location>
</feature>
<name>A0A0F9K6C9_9ZZZZ</name>
<sequence length="36" mass="3979">VKLVDMTFTDGSANSAGRLITTMTMITYVDRIIMIV</sequence>
<proteinExistence type="predicted"/>
<evidence type="ECO:0000313" key="1">
    <source>
        <dbReference type="EMBL" id="KKM70231.1"/>
    </source>
</evidence>
<protein>
    <submittedName>
        <fullName evidence="1">Uncharacterized protein</fullName>
    </submittedName>
</protein>
<organism evidence="1">
    <name type="scientific">marine sediment metagenome</name>
    <dbReference type="NCBI Taxonomy" id="412755"/>
    <lineage>
        <taxon>unclassified sequences</taxon>
        <taxon>metagenomes</taxon>
        <taxon>ecological metagenomes</taxon>
    </lineage>
</organism>
<gene>
    <name evidence="1" type="ORF">LCGC14_1442860</name>
</gene>
<reference evidence="1" key="1">
    <citation type="journal article" date="2015" name="Nature">
        <title>Complex archaea that bridge the gap between prokaryotes and eukaryotes.</title>
        <authorList>
            <person name="Spang A."/>
            <person name="Saw J.H."/>
            <person name="Jorgensen S.L."/>
            <person name="Zaremba-Niedzwiedzka K."/>
            <person name="Martijn J."/>
            <person name="Lind A.E."/>
            <person name="van Eijk R."/>
            <person name="Schleper C."/>
            <person name="Guy L."/>
            <person name="Ettema T.J."/>
        </authorList>
    </citation>
    <scope>NUCLEOTIDE SEQUENCE</scope>
</reference>
<accession>A0A0F9K6C9</accession>
<dbReference type="AlphaFoldDB" id="A0A0F9K6C9"/>
<dbReference type="EMBL" id="LAZR01009854">
    <property type="protein sequence ID" value="KKM70231.1"/>
    <property type="molecule type" value="Genomic_DNA"/>
</dbReference>